<name>A0ABV5EAV4_9ACTN</name>
<evidence type="ECO:0000259" key="2">
    <source>
        <dbReference type="Pfam" id="PF01039"/>
    </source>
</evidence>
<keyword evidence="1" id="KW-0812">Transmembrane</keyword>
<feature type="transmembrane region" description="Helical" evidence="1">
    <location>
        <begin position="252"/>
        <end position="274"/>
    </location>
</feature>
<evidence type="ECO:0000256" key="1">
    <source>
        <dbReference type="SAM" id="Phobius"/>
    </source>
</evidence>
<proteinExistence type="predicted"/>
<keyword evidence="4" id="KW-1185">Reference proteome</keyword>
<comment type="caution">
    <text evidence="3">The sequence shown here is derived from an EMBL/GenBank/DDBJ whole genome shotgun (WGS) entry which is preliminary data.</text>
</comment>
<dbReference type="InterPro" id="IPR051047">
    <property type="entry name" value="AccD/PCCB"/>
</dbReference>
<dbReference type="Gene3D" id="3.90.226.10">
    <property type="entry name" value="2-enoyl-CoA Hydratase, Chain A, domain 1"/>
    <property type="match status" value="1"/>
</dbReference>
<organism evidence="3 4">
    <name type="scientific">Streptomyces broussonetiae</name>
    <dbReference type="NCBI Taxonomy" id="2686304"/>
    <lineage>
        <taxon>Bacteria</taxon>
        <taxon>Bacillati</taxon>
        <taxon>Actinomycetota</taxon>
        <taxon>Actinomycetes</taxon>
        <taxon>Kitasatosporales</taxon>
        <taxon>Streptomycetaceae</taxon>
        <taxon>Streptomyces</taxon>
    </lineage>
</organism>
<dbReference type="InterPro" id="IPR034733">
    <property type="entry name" value="AcCoA_carboxyl_beta"/>
</dbReference>
<evidence type="ECO:0000313" key="3">
    <source>
        <dbReference type="EMBL" id="MFB8773974.1"/>
    </source>
</evidence>
<dbReference type="InterPro" id="IPR029045">
    <property type="entry name" value="ClpP/crotonase-like_dom_sf"/>
</dbReference>
<keyword evidence="1" id="KW-0472">Membrane</keyword>
<keyword evidence="1" id="KW-1133">Transmembrane helix</keyword>
<dbReference type="PANTHER" id="PTHR43842">
    <property type="entry name" value="PROPIONYL-COA CARBOXYLASE BETA CHAIN"/>
    <property type="match status" value="1"/>
</dbReference>
<sequence>MVETRTWALVDPSGEVPAAQQAKGELTARERITLLFDMGFFCETEKLRRCRALGFGLDAGKPYTDGAMHAAVPAAAPLALIQNGLGGADMHQPWARYVTSALALLNGQVGILANWPQVPAGGGDIKAPEQAARFVQMCDAFNVPLATLSDGPGFLPGVGLVRRVIIGHGAKRLCVHGEVTVSRTSLIRRKAYGGAYVAMAAESIGADLTFAWRWLGRHPQGPQQVDRNAPQQHAVLLGLGVGERRVWLVCEWVGWLVFGVSAGLWAGACGWVSVVWWEEGWAVLAGGVGCWGGLGWWVVRVGGGSETARLVWC</sequence>
<dbReference type="PANTHER" id="PTHR43842:SF2">
    <property type="entry name" value="PROPIONYL-COA CARBOXYLASE BETA CHAIN, MITOCHONDRIAL"/>
    <property type="match status" value="1"/>
</dbReference>
<keyword evidence="3" id="KW-0808">Transferase</keyword>
<reference evidence="3 4" key="1">
    <citation type="submission" date="2024-01" db="EMBL/GenBank/DDBJ databases">
        <title>Genome mining of biosynthetic gene clusters to explore secondary metabolites of Streptomyces sp.</title>
        <authorList>
            <person name="Baig A."/>
            <person name="Ajitkumar Shintre N."/>
            <person name="Kumar H."/>
            <person name="Anbarasu A."/>
            <person name="Ramaiah S."/>
        </authorList>
    </citation>
    <scope>NUCLEOTIDE SEQUENCE [LARGE SCALE GENOMIC DNA]</scope>
    <source>
        <strain evidence="3 4">A57</strain>
    </source>
</reference>
<dbReference type="GO" id="GO:0016740">
    <property type="term" value="F:transferase activity"/>
    <property type="evidence" value="ECO:0007669"/>
    <property type="project" value="UniProtKB-KW"/>
</dbReference>
<feature type="domain" description="Acetyl-coenzyme A carboxylase carboxyl transferase subunit beta" evidence="2">
    <location>
        <begin position="90"/>
        <end position="212"/>
    </location>
</feature>
<dbReference type="Pfam" id="PF01039">
    <property type="entry name" value="Carboxyl_trans"/>
    <property type="match status" value="1"/>
</dbReference>
<protein>
    <submittedName>
        <fullName evidence="3">Carboxyl transferase domain-containing protein</fullName>
    </submittedName>
</protein>
<evidence type="ECO:0000313" key="4">
    <source>
        <dbReference type="Proteomes" id="UP001585080"/>
    </source>
</evidence>
<gene>
    <name evidence="3" type="ORF">VSS16_14755</name>
</gene>
<feature type="transmembrane region" description="Helical" evidence="1">
    <location>
        <begin position="280"/>
        <end position="299"/>
    </location>
</feature>
<accession>A0ABV5EAV4</accession>
<dbReference type="SUPFAM" id="SSF52096">
    <property type="entry name" value="ClpP/crotonase"/>
    <property type="match status" value="1"/>
</dbReference>
<dbReference type="Proteomes" id="UP001585080">
    <property type="component" value="Unassembled WGS sequence"/>
</dbReference>
<dbReference type="EMBL" id="JAYMRP010000010">
    <property type="protein sequence ID" value="MFB8773974.1"/>
    <property type="molecule type" value="Genomic_DNA"/>
</dbReference>